<accession>A0ACD2UD78</accession>
<protein>
    <submittedName>
        <fullName evidence="1">Phosphoglycolate phosphatase</fullName>
    </submittedName>
</protein>
<name>A0ACD2UD78_9PSED</name>
<dbReference type="EMBL" id="FXUY01000002">
    <property type="protein sequence ID" value="SMQ30295.1"/>
    <property type="molecule type" value="Genomic_DNA"/>
</dbReference>
<keyword evidence="2" id="KW-1185">Reference proteome</keyword>
<comment type="caution">
    <text evidence="1">The sequence shown here is derived from an EMBL/GenBank/DDBJ whole genome shotgun (WGS) entry which is preliminary data.</text>
</comment>
<dbReference type="Proteomes" id="UP001158048">
    <property type="component" value="Unassembled WGS sequence"/>
</dbReference>
<evidence type="ECO:0000313" key="1">
    <source>
        <dbReference type="EMBL" id="SMQ30295.1"/>
    </source>
</evidence>
<reference evidence="1" key="1">
    <citation type="submission" date="2017-05" db="EMBL/GenBank/DDBJ databases">
        <authorList>
            <person name="Varghese N."/>
            <person name="Submissions S."/>
        </authorList>
    </citation>
    <scope>NUCLEOTIDE SEQUENCE</scope>
    <source>
        <strain evidence="1">LMG 28168</strain>
    </source>
</reference>
<evidence type="ECO:0000313" key="2">
    <source>
        <dbReference type="Proteomes" id="UP001158048"/>
    </source>
</evidence>
<sequence>MSINDLKIAHPVETGAIIFDLDGTLVDSAGDMTVQLNTILVERDLEPLSVAMASSFLGDGMRSFASRAFASRGLNNMEESINTFVSRYEHADHSMTKPYDGVIETLSALREAGWKMSVCTNKDETIAIDILKQTGLLRFFDIVCGADTVSFKKPDPRHLGAVVERAKYGKLSKIMIGDNRNDFEVARGYGIPFAFASWGYGSLPDDSEAINLIEFKDILSLVGLHGH</sequence>
<gene>
    <name evidence="1" type="ORF">SAMN04488483_5339</name>
</gene>
<organism evidence="1 2">
    <name type="scientific">Pseudomonas helmanticensis</name>
    <dbReference type="NCBI Taxonomy" id="1471381"/>
    <lineage>
        <taxon>Bacteria</taxon>
        <taxon>Pseudomonadati</taxon>
        <taxon>Pseudomonadota</taxon>
        <taxon>Gammaproteobacteria</taxon>
        <taxon>Pseudomonadales</taxon>
        <taxon>Pseudomonadaceae</taxon>
        <taxon>Pseudomonas</taxon>
    </lineage>
</organism>
<proteinExistence type="predicted"/>